<sequence length="772" mass="88072">MNKIYNRNYALYLGIVSVTIVLFFTVFGPKIAPHSIFMALEVKYIDGDVISPPLKPFESMAYPLGTDRWGYDLLSMILYGLRYTVWIAIAVATIKMIIGTVLGMFIGTWKKTPSFIIAFEGAWSYVPAFLILYFCLLPINFGSILETHILIAYFIVIASLIGTPSIVSSVRQKTAEIYKRDFVLASMTLGAKRWRLLWRNVFPQLKESLLVMFTMEIVYVITIMGQLALLNIFIGGTIVRNDPVIYLSVTKELSGLVGQARENLMGNQYILMVPLIILLITTISFSLLTAGLKNKFQTDYARMPWIKTGIKPKGRPTRKRLGEKRFLNFSLHKVGFAILLLLFVLGGIFVNQYSDSKIGVTNENKGDYSLELSMESANEFTVKEEVSVKNESEDKWKELIFFAPRNLAQLKLNEIIVNQENLPYEIKDDVYYIALPKKWQGESQFDVQFNYRMRGIEDADIFQDWYFTLAPYKNGRWAEATKDNPYIHHHHALLSSFKVSYDLQPGYTFISSAIENDKEEVSIDDVKNFSFSIVSDNWEKSERITQKDTQVSFLHQSSSRKDLAEEEIMAVFDYFEEAIAPLPFKQADIFISDSLETESVPGMVMLNPEEARNPYILAKEVAALYYASAISQDPQNDSWIGSGLSHLAAYQYGVDQGEESKQQALAYLQEELGALEKHVNGSQVSNTNINEVEHEAILNAQPAWEIIELIEEHYAYRGISPEEVGEKYLSSFYEQFAGREVDTEIFLQFTRDYFSVPSGAFNQWLNTEASRK</sequence>
<keyword evidence="3 6" id="KW-0812">Transmembrane</keyword>
<dbReference type="EMBL" id="CP022983">
    <property type="protein sequence ID" value="ASV69238.1"/>
    <property type="molecule type" value="Genomic_DNA"/>
</dbReference>
<evidence type="ECO:0000313" key="8">
    <source>
        <dbReference type="EMBL" id="ASV69238.1"/>
    </source>
</evidence>
<feature type="transmembrane region" description="Helical" evidence="6">
    <location>
        <begin position="326"/>
        <end position="350"/>
    </location>
</feature>
<dbReference type="Pfam" id="PF00528">
    <property type="entry name" value="BPD_transp_1"/>
    <property type="match status" value="1"/>
</dbReference>
<dbReference type="Gene3D" id="1.10.390.10">
    <property type="entry name" value="Neutral Protease Domain 2"/>
    <property type="match status" value="1"/>
</dbReference>
<reference evidence="8 9" key="1">
    <citation type="submission" date="2017-08" db="EMBL/GenBank/DDBJ databases">
        <title>Complete Genome Sequence of Bacillus kochii Oregon-R-modENCODE STRAIN BDGP4, isolated from Drosophila melanogaster gut.</title>
        <authorList>
            <person name="Wan K.H."/>
            <person name="Yu C."/>
            <person name="Park S."/>
            <person name="Hammonds A.S."/>
            <person name="Booth B.W."/>
            <person name="Celniker S.E."/>
        </authorList>
    </citation>
    <scope>NUCLEOTIDE SEQUENCE [LARGE SCALE GENOMIC DNA]</scope>
    <source>
        <strain evidence="8 9">BDGP4</strain>
    </source>
</reference>
<dbReference type="InterPro" id="IPR000515">
    <property type="entry name" value="MetI-like"/>
</dbReference>
<dbReference type="GO" id="GO:0005886">
    <property type="term" value="C:plasma membrane"/>
    <property type="evidence" value="ECO:0007669"/>
    <property type="project" value="UniProtKB-SubCell"/>
</dbReference>
<feature type="transmembrane region" description="Helical" evidence="6">
    <location>
        <begin position="151"/>
        <end position="170"/>
    </location>
</feature>
<feature type="transmembrane region" description="Helical" evidence="6">
    <location>
        <begin position="9"/>
        <end position="28"/>
    </location>
</feature>
<dbReference type="PANTHER" id="PTHR43839">
    <property type="entry name" value="OPPC IN A BINDING PROTEIN-DEPENDENT TRANSPORT SYSTEM"/>
    <property type="match status" value="1"/>
</dbReference>
<feature type="transmembrane region" description="Helical" evidence="6">
    <location>
        <begin position="117"/>
        <end position="139"/>
    </location>
</feature>
<dbReference type="KEGG" id="bko:CKF48_19150"/>
<dbReference type="GO" id="GO:0055085">
    <property type="term" value="P:transmembrane transport"/>
    <property type="evidence" value="ECO:0007669"/>
    <property type="project" value="InterPro"/>
</dbReference>
<feature type="domain" description="ABC transmembrane type-1" evidence="7">
    <location>
        <begin position="81"/>
        <end position="289"/>
    </location>
</feature>
<keyword evidence="4 6" id="KW-1133">Transmembrane helix</keyword>
<protein>
    <recommendedName>
        <fullName evidence="7">ABC transmembrane type-1 domain-containing protein</fullName>
    </recommendedName>
</protein>
<keyword evidence="5 6" id="KW-0472">Membrane</keyword>
<evidence type="ECO:0000256" key="3">
    <source>
        <dbReference type="ARBA" id="ARBA00022692"/>
    </source>
</evidence>
<dbReference type="OrthoDB" id="9814383at2"/>
<dbReference type="PANTHER" id="PTHR43839:SF3">
    <property type="entry name" value="OLIGOPEPTIDE ABC TRANSPORTER, PERMEASE PROTEIN"/>
    <property type="match status" value="1"/>
</dbReference>
<evidence type="ECO:0000256" key="4">
    <source>
        <dbReference type="ARBA" id="ARBA00022989"/>
    </source>
</evidence>
<evidence type="ECO:0000313" key="9">
    <source>
        <dbReference type="Proteomes" id="UP000215137"/>
    </source>
</evidence>
<proteinExistence type="inferred from homology"/>
<evidence type="ECO:0000256" key="1">
    <source>
        <dbReference type="ARBA" id="ARBA00004141"/>
    </source>
</evidence>
<dbReference type="InterPro" id="IPR027268">
    <property type="entry name" value="Peptidase_M4/M1_CTD_sf"/>
</dbReference>
<evidence type="ECO:0000256" key="6">
    <source>
        <dbReference type="RuleBase" id="RU363032"/>
    </source>
</evidence>
<comment type="subcellular location">
    <subcellularLocation>
        <location evidence="6">Cell membrane</location>
        <topology evidence="6">Multi-pass membrane protein</topology>
    </subcellularLocation>
    <subcellularLocation>
        <location evidence="1">Membrane</location>
        <topology evidence="1">Multi-pass membrane protein</topology>
    </subcellularLocation>
</comment>
<dbReference type="SUPFAM" id="SSF161098">
    <property type="entry name" value="MetI-like"/>
    <property type="match status" value="1"/>
</dbReference>
<dbReference type="RefSeq" id="WP_095372802.1">
    <property type="nucleotide sequence ID" value="NZ_CP022983.1"/>
</dbReference>
<keyword evidence="9" id="KW-1185">Reference proteome</keyword>
<gene>
    <name evidence="8" type="ORF">CKF48_19150</name>
</gene>
<dbReference type="Proteomes" id="UP000215137">
    <property type="component" value="Chromosome"/>
</dbReference>
<feature type="transmembrane region" description="Helical" evidence="6">
    <location>
        <begin position="209"/>
        <end position="234"/>
    </location>
</feature>
<feature type="transmembrane region" description="Helical" evidence="6">
    <location>
        <begin position="83"/>
        <end position="105"/>
    </location>
</feature>
<dbReference type="AlphaFoldDB" id="A0A248TLY6"/>
<dbReference type="InterPro" id="IPR035906">
    <property type="entry name" value="MetI-like_sf"/>
</dbReference>
<dbReference type="PROSITE" id="PS50928">
    <property type="entry name" value="ABC_TM1"/>
    <property type="match status" value="1"/>
</dbReference>
<comment type="similarity">
    <text evidence="6">Belongs to the binding-protein-dependent transport system permease family.</text>
</comment>
<feature type="transmembrane region" description="Helical" evidence="6">
    <location>
        <begin position="269"/>
        <end position="292"/>
    </location>
</feature>
<dbReference type="Gene3D" id="1.10.3720.10">
    <property type="entry name" value="MetI-like"/>
    <property type="match status" value="1"/>
</dbReference>
<organism evidence="8 9">
    <name type="scientific">Cytobacillus kochii</name>
    <dbReference type="NCBI Taxonomy" id="859143"/>
    <lineage>
        <taxon>Bacteria</taxon>
        <taxon>Bacillati</taxon>
        <taxon>Bacillota</taxon>
        <taxon>Bacilli</taxon>
        <taxon>Bacillales</taxon>
        <taxon>Bacillaceae</taxon>
        <taxon>Cytobacillus</taxon>
    </lineage>
</organism>
<keyword evidence="2 6" id="KW-0813">Transport</keyword>
<evidence type="ECO:0000256" key="2">
    <source>
        <dbReference type="ARBA" id="ARBA00022448"/>
    </source>
</evidence>
<accession>A0A248TLY6</accession>
<name>A0A248TLY6_9BACI</name>
<evidence type="ECO:0000256" key="5">
    <source>
        <dbReference type="ARBA" id="ARBA00023136"/>
    </source>
</evidence>
<dbReference type="CDD" id="cd06261">
    <property type="entry name" value="TM_PBP2"/>
    <property type="match status" value="1"/>
</dbReference>
<evidence type="ECO:0000259" key="7">
    <source>
        <dbReference type="PROSITE" id="PS50928"/>
    </source>
</evidence>